<dbReference type="RefSeq" id="WP_191741394.1">
    <property type="nucleotide sequence ID" value="NZ_JACSQB010000141.1"/>
</dbReference>
<dbReference type="EMBL" id="JACSQB010000141">
    <property type="protein sequence ID" value="MBD8048443.1"/>
    <property type="molecule type" value="Genomic_DNA"/>
</dbReference>
<protein>
    <submittedName>
        <fullName evidence="2">Uncharacterized protein</fullName>
    </submittedName>
</protein>
<dbReference type="Pfam" id="PF20456">
    <property type="entry name" value="DUF6709"/>
    <property type="match status" value="1"/>
</dbReference>
<keyword evidence="3" id="KW-1185">Reference proteome</keyword>
<name>A0ABR8YWS2_9CLOT</name>
<dbReference type="Proteomes" id="UP000627166">
    <property type="component" value="Unassembled WGS sequence"/>
</dbReference>
<sequence>MESNFLKKAIKKTSINSVLVFIFAIGIIILALFNHKNSVLSILGAPKEVSSAEELKEYNLTREGHINLNIDYMTDSGYYVAKDGGKGEITDNIYIGLVDGKFITVALPAKSSSKNLLEMENVSIIAKEFDGLESEENEELLQQIKGGLAESLGVSLEDIESEFISVIFKDSKTNRLLEKVFLIGVFIVLIYFIVLLIQNLISISNYRNSKVIKNLSKYGNIDFIENQIDQEINYPEYLSKRLIITTNWIISKSTYNVKIMPINNLVWVYNIKTKHYYNGIKTGTSFSVMCYSDKNEKVVFDVGGKKKEDKAMEIVNLISQKAPWAIYGYSDEIKKKFKKNPQMIIDEVNRIKIGSSL</sequence>
<comment type="caution">
    <text evidence="2">The sequence shown here is derived from an EMBL/GenBank/DDBJ whole genome shotgun (WGS) entry which is preliminary data.</text>
</comment>
<keyword evidence="1" id="KW-1133">Transmembrane helix</keyword>
<evidence type="ECO:0000313" key="2">
    <source>
        <dbReference type="EMBL" id="MBD8048443.1"/>
    </source>
</evidence>
<keyword evidence="1" id="KW-0472">Membrane</keyword>
<evidence type="ECO:0000256" key="1">
    <source>
        <dbReference type="SAM" id="Phobius"/>
    </source>
</evidence>
<feature type="transmembrane region" description="Helical" evidence="1">
    <location>
        <begin position="180"/>
        <end position="201"/>
    </location>
</feature>
<feature type="transmembrane region" description="Helical" evidence="1">
    <location>
        <begin position="15"/>
        <end position="33"/>
    </location>
</feature>
<evidence type="ECO:0000313" key="3">
    <source>
        <dbReference type="Proteomes" id="UP000627166"/>
    </source>
</evidence>
<proteinExistence type="predicted"/>
<organism evidence="2 3">
    <name type="scientific">Clostridium faecium</name>
    <dbReference type="NCBI Taxonomy" id="2762223"/>
    <lineage>
        <taxon>Bacteria</taxon>
        <taxon>Bacillati</taxon>
        <taxon>Bacillota</taxon>
        <taxon>Clostridia</taxon>
        <taxon>Eubacteriales</taxon>
        <taxon>Clostridiaceae</taxon>
        <taxon>Clostridium</taxon>
    </lineage>
</organism>
<accession>A0ABR8YWS2</accession>
<reference evidence="2 3" key="1">
    <citation type="submission" date="2020-08" db="EMBL/GenBank/DDBJ databases">
        <title>A Genomic Blueprint of the Chicken Gut Microbiome.</title>
        <authorList>
            <person name="Gilroy R."/>
            <person name="Ravi A."/>
            <person name="Getino M."/>
            <person name="Pursley I."/>
            <person name="Horton D.L."/>
            <person name="Alikhan N.-F."/>
            <person name="Baker D."/>
            <person name="Gharbi K."/>
            <person name="Hall N."/>
            <person name="Watson M."/>
            <person name="Adriaenssens E.M."/>
            <person name="Foster-Nyarko E."/>
            <person name="Jarju S."/>
            <person name="Secka A."/>
            <person name="Antonio M."/>
            <person name="Oren A."/>
            <person name="Chaudhuri R."/>
            <person name="La Ragione R.M."/>
            <person name="Hildebrand F."/>
            <person name="Pallen M.J."/>
        </authorList>
    </citation>
    <scope>NUCLEOTIDE SEQUENCE [LARGE SCALE GENOMIC DNA]</scope>
    <source>
        <strain evidence="2 3">N37</strain>
    </source>
</reference>
<dbReference type="InterPro" id="IPR046555">
    <property type="entry name" value="DUF6709"/>
</dbReference>
<gene>
    <name evidence="2" type="ORF">H9637_15620</name>
</gene>
<keyword evidence="1" id="KW-0812">Transmembrane</keyword>